<dbReference type="GO" id="GO:0005960">
    <property type="term" value="C:glycine cleavage complex"/>
    <property type="evidence" value="ECO:0007669"/>
    <property type="project" value="TreeGrafter"/>
</dbReference>
<sequence>MNKPIRQLLNDPSIGKKGLVFNEPLLFEMGSPGREAYSLPKCDVPEVELEAILPVAEIRDPIENFPELTELDVVRHFTRLSQWNFSIDTNFYPLGSCTMKYNPKVNNETASLPGFAQHHPYTPESLSQGSIQLMFELQEY</sequence>
<dbReference type="AlphaFoldDB" id="A0A382ERR3"/>
<dbReference type="InterPro" id="IPR015424">
    <property type="entry name" value="PyrdxlP-dep_Trfase"/>
</dbReference>
<feature type="non-terminal residue" evidence="1">
    <location>
        <position position="140"/>
    </location>
</feature>
<dbReference type="InterPro" id="IPR020581">
    <property type="entry name" value="GDC_P"/>
</dbReference>
<reference evidence="1" key="1">
    <citation type="submission" date="2018-05" db="EMBL/GenBank/DDBJ databases">
        <authorList>
            <person name="Lanie J.A."/>
            <person name="Ng W.-L."/>
            <person name="Kazmierczak K.M."/>
            <person name="Andrzejewski T.M."/>
            <person name="Davidsen T.M."/>
            <person name="Wayne K.J."/>
            <person name="Tettelin H."/>
            <person name="Glass J.I."/>
            <person name="Rusch D."/>
            <person name="Podicherti R."/>
            <person name="Tsui H.-C.T."/>
            <person name="Winkler M.E."/>
        </authorList>
    </citation>
    <scope>NUCLEOTIDE SEQUENCE</scope>
</reference>
<name>A0A382ERR3_9ZZZZ</name>
<evidence type="ECO:0008006" key="2">
    <source>
        <dbReference type="Google" id="ProtNLM"/>
    </source>
</evidence>
<evidence type="ECO:0000313" key="1">
    <source>
        <dbReference type="EMBL" id="SVB53042.1"/>
    </source>
</evidence>
<protein>
    <recommendedName>
        <fullName evidence="2">Glycine dehydrogenase (aminomethyl-transferring)</fullName>
    </recommendedName>
</protein>
<dbReference type="PANTHER" id="PTHR11773:SF1">
    <property type="entry name" value="GLYCINE DEHYDROGENASE (DECARBOXYLATING), MITOCHONDRIAL"/>
    <property type="match status" value="1"/>
</dbReference>
<dbReference type="EMBL" id="UINC01045819">
    <property type="protein sequence ID" value="SVB53042.1"/>
    <property type="molecule type" value="Genomic_DNA"/>
</dbReference>
<accession>A0A382ERR3</accession>
<dbReference type="GO" id="GO:0030170">
    <property type="term" value="F:pyridoxal phosphate binding"/>
    <property type="evidence" value="ECO:0007669"/>
    <property type="project" value="TreeGrafter"/>
</dbReference>
<dbReference type="GO" id="GO:0005829">
    <property type="term" value="C:cytosol"/>
    <property type="evidence" value="ECO:0007669"/>
    <property type="project" value="TreeGrafter"/>
</dbReference>
<dbReference type="GO" id="GO:0019464">
    <property type="term" value="P:glycine decarboxylation via glycine cleavage system"/>
    <property type="evidence" value="ECO:0007669"/>
    <property type="project" value="TreeGrafter"/>
</dbReference>
<organism evidence="1">
    <name type="scientific">marine metagenome</name>
    <dbReference type="NCBI Taxonomy" id="408172"/>
    <lineage>
        <taxon>unclassified sequences</taxon>
        <taxon>metagenomes</taxon>
        <taxon>ecological metagenomes</taxon>
    </lineage>
</organism>
<dbReference type="Gene3D" id="3.40.640.10">
    <property type="entry name" value="Type I PLP-dependent aspartate aminotransferase-like (Major domain)"/>
    <property type="match status" value="1"/>
</dbReference>
<dbReference type="Gene3D" id="6.20.440.10">
    <property type="match status" value="1"/>
</dbReference>
<dbReference type="InterPro" id="IPR015421">
    <property type="entry name" value="PyrdxlP-dep_Trfase_major"/>
</dbReference>
<dbReference type="GO" id="GO:0004375">
    <property type="term" value="F:glycine dehydrogenase (decarboxylating) activity"/>
    <property type="evidence" value="ECO:0007669"/>
    <property type="project" value="InterPro"/>
</dbReference>
<dbReference type="SUPFAM" id="SSF53383">
    <property type="entry name" value="PLP-dependent transferases"/>
    <property type="match status" value="1"/>
</dbReference>
<dbReference type="GO" id="GO:0016594">
    <property type="term" value="F:glycine binding"/>
    <property type="evidence" value="ECO:0007669"/>
    <property type="project" value="TreeGrafter"/>
</dbReference>
<dbReference type="PANTHER" id="PTHR11773">
    <property type="entry name" value="GLYCINE DEHYDROGENASE, DECARBOXYLATING"/>
    <property type="match status" value="1"/>
</dbReference>
<gene>
    <name evidence="1" type="ORF">METZ01_LOCUS205896</name>
</gene>
<proteinExistence type="predicted"/>